<name>A0A8S3C3K9_9BILA</name>
<comment type="caution">
    <text evidence="1">The sequence shown here is derived from an EMBL/GenBank/DDBJ whole genome shotgun (WGS) entry which is preliminary data.</text>
</comment>
<protein>
    <submittedName>
        <fullName evidence="1">Uncharacterized protein</fullName>
    </submittedName>
</protein>
<dbReference type="AlphaFoldDB" id="A0A8S3C3K9"/>
<dbReference type="Proteomes" id="UP000681967">
    <property type="component" value="Unassembled WGS sequence"/>
</dbReference>
<evidence type="ECO:0000313" key="2">
    <source>
        <dbReference type="Proteomes" id="UP000681967"/>
    </source>
</evidence>
<accession>A0A8S3C3K9</accession>
<organism evidence="1 2">
    <name type="scientific">Rotaria magnacalcarata</name>
    <dbReference type="NCBI Taxonomy" id="392030"/>
    <lineage>
        <taxon>Eukaryota</taxon>
        <taxon>Metazoa</taxon>
        <taxon>Spiralia</taxon>
        <taxon>Gnathifera</taxon>
        <taxon>Rotifera</taxon>
        <taxon>Eurotatoria</taxon>
        <taxon>Bdelloidea</taxon>
        <taxon>Philodinida</taxon>
        <taxon>Philodinidae</taxon>
        <taxon>Rotaria</taxon>
    </lineage>
</organism>
<dbReference type="EMBL" id="CAJOBH010161150">
    <property type="protein sequence ID" value="CAF4879126.1"/>
    <property type="molecule type" value="Genomic_DNA"/>
</dbReference>
<sequence>MIVIRILSCKLLEQNSTDEPPRKRVDP</sequence>
<reference evidence="1" key="1">
    <citation type="submission" date="2021-02" db="EMBL/GenBank/DDBJ databases">
        <authorList>
            <person name="Nowell W R."/>
        </authorList>
    </citation>
    <scope>NUCLEOTIDE SEQUENCE</scope>
</reference>
<gene>
    <name evidence="1" type="ORF">BYL167_LOCUS51271</name>
</gene>
<proteinExistence type="predicted"/>
<feature type="non-terminal residue" evidence="1">
    <location>
        <position position="1"/>
    </location>
</feature>
<evidence type="ECO:0000313" key="1">
    <source>
        <dbReference type="EMBL" id="CAF4879126.1"/>
    </source>
</evidence>